<dbReference type="eggNOG" id="COG0631">
    <property type="taxonomic scope" value="Bacteria"/>
</dbReference>
<organism evidence="2 3">
    <name type="scientific">Stackebrandtia nassauensis (strain DSM 44728 / CIP 108903 / NRRL B-16338 / NBRC 102104 / LLR-40K-21)</name>
    <dbReference type="NCBI Taxonomy" id="446470"/>
    <lineage>
        <taxon>Bacteria</taxon>
        <taxon>Bacillati</taxon>
        <taxon>Actinomycetota</taxon>
        <taxon>Actinomycetes</taxon>
        <taxon>Glycomycetales</taxon>
        <taxon>Glycomycetaceae</taxon>
        <taxon>Stackebrandtia</taxon>
    </lineage>
</organism>
<evidence type="ECO:0000259" key="1">
    <source>
        <dbReference type="PROSITE" id="PS51746"/>
    </source>
</evidence>
<keyword evidence="3" id="KW-1185">Reference proteome</keyword>
<dbReference type="SMART" id="SM00332">
    <property type="entry name" value="PP2Cc"/>
    <property type="match status" value="1"/>
</dbReference>
<protein>
    <submittedName>
        <fullName evidence="2">Protein serine/threonine phosphatase</fullName>
    </submittedName>
</protein>
<dbReference type="Pfam" id="PF13672">
    <property type="entry name" value="PP2C_2"/>
    <property type="match status" value="1"/>
</dbReference>
<reference evidence="2 3" key="1">
    <citation type="journal article" date="2009" name="Stand. Genomic Sci.">
        <title>Complete genome sequence of Stackebrandtia nassauensis type strain (LLR-40K-21).</title>
        <authorList>
            <person name="Munk C."/>
            <person name="Lapidus A."/>
            <person name="Copeland A."/>
            <person name="Jando M."/>
            <person name="Mayilraj S."/>
            <person name="Glavina Del Rio T."/>
            <person name="Nolan M."/>
            <person name="Chen F."/>
            <person name="Lucas S."/>
            <person name="Tice H."/>
            <person name="Cheng J.F."/>
            <person name="Han C."/>
            <person name="Detter J.C."/>
            <person name="Bruce D."/>
            <person name="Goodwin L."/>
            <person name="Chain P."/>
            <person name="Pitluck S."/>
            <person name="Goker M."/>
            <person name="Ovchinikova G."/>
            <person name="Pati A."/>
            <person name="Ivanova N."/>
            <person name="Mavromatis K."/>
            <person name="Chen A."/>
            <person name="Palaniappan K."/>
            <person name="Land M."/>
            <person name="Hauser L."/>
            <person name="Chang Y.J."/>
            <person name="Jeffries C.D."/>
            <person name="Bristow J."/>
            <person name="Eisen J.A."/>
            <person name="Markowitz V."/>
            <person name="Hugenholtz P."/>
            <person name="Kyrpides N.C."/>
            <person name="Klenk H.P."/>
        </authorList>
    </citation>
    <scope>NUCLEOTIDE SEQUENCE [LARGE SCALE GENOMIC DNA]</scope>
    <source>
        <strain evidence="3">DSM 44728 / CIP 108903 / NRRL B-16338 / NBRC 102104 / LLR-40K-21</strain>
    </source>
</reference>
<evidence type="ECO:0000313" key="3">
    <source>
        <dbReference type="Proteomes" id="UP000000844"/>
    </source>
</evidence>
<dbReference type="InterPro" id="IPR036457">
    <property type="entry name" value="PPM-type-like_dom_sf"/>
</dbReference>
<proteinExistence type="predicted"/>
<dbReference type="OrthoDB" id="9801841at2"/>
<gene>
    <name evidence="2" type="ordered locus">Snas_4556</name>
</gene>
<dbReference type="InterPro" id="IPR001932">
    <property type="entry name" value="PPM-type_phosphatase-like_dom"/>
</dbReference>
<dbReference type="HOGENOM" id="CLU_034545_2_1_11"/>
<evidence type="ECO:0000313" key="2">
    <source>
        <dbReference type="EMBL" id="ADD44200.1"/>
    </source>
</evidence>
<dbReference type="AlphaFoldDB" id="D3Q6F7"/>
<dbReference type="Proteomes" id="UP000000844">
    <property type="component" value="Chromosome"/>
</dbReference>
<name>D3Q6F7_STANL</name>
<dbReference type="EMBL" id="CP001778">
    <property type="protein sequence ID" value="ADD44200.1"/>
    <property type="molecule type" value="Genomic_DNA"/>
</dbReference>
<accession>D3Q6F7</accession>
<dbReference type="SUPFAM" id="SSF81606">
    <property type="entry name" value="PP2C-like"/>
    <property type="match status" value="1"/>
</dbReference>
<dbReference type="Gene3D" id="3.60.40.10">
    <property type="entry name" value="PPM-type phosphatase domain"/>
    <property type="match status" value="1"/>
</dbReference>
<sequence>MNSSPTCPVCDAPAAPDHLVCEACGSDLDQSGSPGHWMSSASQTSACADCGSSDLDAKGYCGNCGRRQNPTADRTQLDLTRIGAATDFGKRHHYNQDALAIGRYDGTSVAVVCDGVSSSTFGELAALAASEAAVAEILNSLADKHTPAEASHAGVVAGAAAAARAGSGLEDNPPSCTYVSAVVNDSEIEVTWVGDSRAYWVSGDYAECLTVDDSYVGRLRAIDAPADDPRYHTPYAHALLAWLGADSPELKPNTHTYIPDGPGLLIVCSDGLSCYMNEPADLLPLPAGDPVDMATALTERARDQGGKDNISVAIAKFPAGGEVAMPGDATVRLARGSTG</sequence>
<feature type="domain" description="PPM-type phosphatase" evidence="1">
    <location>
        <begin position="81"/>
        <end position="317"/>
    </location>
</feature>
<dbReference type="RefSeq" id="WP_013019771.1">
    <property type="nucleotide sequence ID" value="NC_013947.1"/>
</dbReference>
<dbReference type="STRING" id="446470.Snas_4556"/>
<dbReference type="PROSITE" id="PS51746">
    <property type="entry name" value="PPM_2"/>
    <property type="match status" value="1"/>
</dbReference>
<dbReference type="KEGG" id="sna:Snas_4556"/>